<reference evidence="1" key="1">
    <citation type="submission" date="2018-06" db="EMBL/GenBank/DDBJ databases">
        <authorList>
            <person name="Zhirakovskaya E."/>
        </authorList>
    </citation>
    <scope>NUCLEOTIDE SEQUENCE</scope>
</reference>
<dbReference type="EMBL" id="UOFE01000030">
    <property type="protein sequence ID" value="VAW52832.1"/>
    <property type="molecule type" value="Genomic_DNA"/>
</dbReference>
<dbReference type="AlphaFoldDB" id="A0A3B0WNV0"/>
<dbReference type="GO" id="GO:0003677">
    <property type="term" value="F:DNA binding"/>
    <property type="evidence" value="ECO:0007669"/>
    <property type="project" value="InterPro"/>
</dbReference>
<gene>
    <name evidence="1" type="ORF">MNBD_GAMMA05-582</name>
</gene>
<protein>
    <recommendedName>
        <fullName evidence="2">HTH cro/C1-type domain-containing protein</fullName>
    </recommendedName>
</protein>
<accession>A0A3B0WNV0</accession>
<dbReference type="Gene3D" id="1.10.260.40">
    <property type="entry name" value="lambda repressor-like DNA-binding domains"/>
    <property type="match status" value="1"/>
</dbReference>
<sequence length="157" mass="17660">METIVHNPSELGRLASQTRSKLGLRQSDLHAHTKLATRFIGEVERGKDTAQIGKVMDMLESLGLELIIRSKPDKAKVNPHQLGFSKVRFWSSGDRLPVNRVIARVLADPTKEDLLILKECFGMGRVLSTWKQLKERHEVAKSVIPVTNSLLRKLTVT</sequence>
<proteinExistence type="predicted"/>
<name>A0A3B0WNV0_9ZZZZ</name>
<organism evidence="1">
    <name type="scientific">hydrothermal vent metagenome</name>
    <dbReference type="NCBI Taxonomy" id="652676"/>
    <lineage>
        <taxon>unclassified sequences</taxon>
        <taxon>metagenomes</taxon>
        <taxon>ecological metagenomes</taxon>
    </lineage>
</organism>
<evidence type="ECO:0000313" key="1">
    <source>
        <dbReference type="EMBL" id="VAW52832.1"/>
    </source>
</evidence>
<dbReference type="SUPFAM" id="SSF47413">
    <property type="entry name" value="lambda repressor-like DNA-binding domains"/>
    <property type="match status" value="1"/>
</dbReference>
<dbReference type="InterPro" id="IPR010982">
    <property type="entry name" value="Lambda_DNA-bd_dom_sf"/>
</dbReference>
<evidence type="ECO:0008006" key="2">
    <source>
        <dbReference type="Google" id="ProtNLM"/>
    </source>
</evidence>